<dbReference type="EMBL" id="LGRX02004550">
    <property type="protein sequence ID" value="KAK3280074.1"/>
    <property type="molecule type" value="Genomic_DNA"/>
</dbReference>
<reference evidence="4 5" key="1">
    <citation type="journal article" date="2015" name="Genome Biol. Evol.">
        <title>Comparative Genomics of a Bacterivorous Green Alga Reveals Evolutionary Causalities and Consequences of Phago-Mixotrophic Mode of Nutrition.</title>
        <authorList>
            <person name="Burns J.A."/>
            <person name="Paasch A."/>
            <person name="Narechania A."/>
            <person name="Kim E."/>
        </authorList>
    </citation>
    <scope>NUCLEOTIDE SEQUENCE [LARGE SCALE GENOMIC DNA]</scope>
    <source>
        <strain evidence="4 5">PLY_AMNH</strain>
    </source>
</reference>
<protein>
    <recommendedName>
        <fullName evidence="2 3">EGF-like domain-containing protein</fullName>
    </recommendedName>
</protein>
<dbReference type="Gene3D" id="2.160.20.10">
    <property type="entry name" value="Single-stranded right-handed beta-helix, Pectin lyase-like"/>
    <property type="match status" value="1"/>
</dbReference>
<proteinExistence type="predicted"/>
<comment type="caution">
    <text evidence="4">The sequence shown here is derived from an EMBL/GenBank/DDBJ whole genome shotgun (WGS) entry which is preliminary data.</text>
</comment>
<keyword evidence="5" id="KW-1185">Reference proteome</keyword>
<dbReference type="InterPro" id="IPR000742">
    <property type="entry name" value="EGF"/>
</dbReference>
<dbReference type="InterPro" id="IPR012334">
    <property type="entry name" value="Pectin_lyas_fold"/>
</dbReference>
<accession>A0AAE0GL44</accession>
<evidence type="ECO:0000313" key="5">
    <source>
        <dbReference type="Proteomes" id="UP001190700"/>
    </source>
</evidence>
<dbReference type="InterPro" id="IPR011050">
    <property type="entry name" value="Pectin_lyase_fold/virulence"/>
</dbReference>
<dbReference type="Proteomes" id="UP001190700">
    <property type="component" value="Unassembled WGS sequence"/>
</dbReference>
<feature type="domain" description="EGF-like" evidence="2 3">
    <location>
        <begin position="332"/>
        <end position="343"/>
    </location>
</feature>
<feature type="region of interest" description="Disordered" evidence="1">
    <location>
        <begin position="361"/>
        <end position="382"/>
    </location>
</feature>
<dbReference type="SUPFAM" id="SSF51126">
    <property type="entry name" value="Pectin lyase-like"/>
    <property type="match status" value="1"/>
</dbReference>
<name>A0AAE0GL44_9CHLO</name>
<dbReference type="PROSITE" id="PS00022">
    <property type="entry name" value="EGF_1"/>
    <property type="match status" value="1"/>
</dbReference>
<sequence>MPQTPLRWWKLSTFCFQENTTSLLTTAVLVLLTLCHLTSGAILDPAACQESLDAAMPDCLAAQATGDEALLGLCCNAAEAFVAEGCFCTLETAQGVLSQLQPPCGSAGVALGLPASCSVNCTQLQGAYRAACAAAAAAVGTDDPAALPACCNAAAAFLAAESCVCLDAEGQSGLATLAPACASLGLDLMLPSCLVSKAPTALSETPTQYEGRFAEGLYAAQIRFTWNGGCEVDVRAGDAVIEVTTWDVELEQDGSYRLDIKFTGVSEGRVYGTFSEDLSDVYTVISSPFNANSMVPVNLTHVAGPLLQVPCSLHGFCAETSSAGVGAVAYHCICDTGFSGVDCASDVYSNASMYYIQVPSSPSGAGGETGDPRTPDGTPEAPFESITGALQGSDELHARMLVLGPGRYTGLENVGLDLSPASGLVFTSIGGEEVTVIDCMFSTALPGGALFKFSATQYEIRLEGLTIQHCRPNLAVDSSFGAPIIIQRVALMVLRHVVLRHNQGLQGGALRVSSSNIKIYDSKFINNSVVAGAQGGALVTNGWVTCPFAAATSS</sequence>
<gene>
    <name evidence="4" type="ORF">CYMTET_12070</name>
</gene>
<organism evidence="4 5">
    <name type="scientific">Cymbomonas tetramitiformis</name>
    <dbReference type="NCBI Taxonomy" id="36881"/>
    <lineage>
        <taxon>Eukaryota</taxon>
        <taxon>Viridiplantae</taxon>
        <taxon>Chlorophyta</taxon>
        <taxon>Pyramimonadophyceae</taxon>
        <taxon>Pyramimonadales</taxon>
        <taxon>Pyramimonadaceae</taxon>
        <taxon>Cymbomonas</taxon>
    </lineage>
</organism>
<evidence type="ECO:0000259" key="3">
    <source>
        <dbReference type="PROSITE" id="PS01186"/>
    </source>
</evidence>
<evidence type="ECO:0000256" key="1">
    <source>
        <dbReference type="SAM" id="MobiDB-lite"/>
    </source>
</evidence>
<dbReference type="AlphaFoldDB" id="A0AAE0GL44"/>
<dbReference type="PROSITE" id="PS01186">
    <property type="entry name" value="EGF_2"/>
    <property type="match status" value="1"/>
</dbReference>
<evidence type="ECO:0000259" key="2">
    <source>
        <dbReference type="PROSITE" id="PS00022"/>
    </source>
</evidence>
<evidence type="ECO:0000313" key="4">
    <source>
        <dbReference type="EMBL" id="KAK3280074.1"/>
    </source>
</evidence>